<name>A0A6S6VVE9_9PLEO</name>
<dbReference type="Proteomes" id="UP000472372">
    <property type="component" value="Chromosome 2"/>
</dbReference>
<keyword evidence="1" id="KW-0175">Coiled coil</keyword>
<accession>A0A6S6VVE9</accession>
<feature type="region of interest" description="Disordered" evidence="2">
    <location>
        <begin position="413"/>
        <end position="457"/>
    </location>
</feature>
<feature type="compositionally biased region" description="Basic and acidic residues" evidence="2">
    <location>
        <begin position="37"/>
        <end position="47"/>
    </location>
</feature>
<feature type="compositionally biased region" description="Low complexity" evidence="2">
    <location>
        <begin position="55"/>
        <end position="76"/>
    </location>
</feature>
<organism evidence="3 4">
    <name type="scientific">Pyrenophora teres f. teres</name>
    <dbReference type="NCBI Taxonomy" id="97479"/>
    <lineage>
        <taxon>Eukaryota</taxon>
        <taxon>Fungi</taxon>
        <taxon>Dikarya</taxon>
        <taxon>Ascomycota</taxon>
        <taxon>Pezizomycotina</taxon>
        <taxon>Dothideomycetes</taxon>
        <taxon>Pleosporomycetidae</taxon>
        <taxon>Pleosporales</taxon>
        <taxon>Pleosporineae</taxon>
        <taxon>Pleosporaceae</taxon>
        <taxon>Pyrenophora</taxon>
    </lineage>
</organism>
<protein>
    <submittedName>
        <fullName evidence="3">Uncharacterized protein</fullName>
    </submittedName>
</protein>
<feature type="coiled-coil region" evidence="1">
    <location>
        <begin position="338"/>
        <end position="365"/>
    </location>
</feature>
<evidence type="ECO:0000313" key="4">
    <source>
        <dbReference type="Proteomes" id="UP000472372"/>
    </source>
</evidence>
<feature type="compositionally biased region" description="Low complexity" evidence="2">
    <location>
        <begin position="425"/>
        <end position="443"/>
    </location>
</feature>
<gene>
    <name evidence="3" type="ORF">PTTW11_01576</name>
</gene>
<reference evidence="3" key="1">
    <citation type="submission" date="2021-02" db="EMBL/GenBank/DDBJ databases">
        <authorList>
            <person name="Syme A R."/>
            <person name="Syme A R."/>
            <person name="Moolhuijzen P."/>
        </authorList>
    </citation>
    <scope>NUCLEOTIDE SEQUENCE</scope>
    <source>
        <strain evidence="3">W1-1</strain>
    </source>
</reference>
<dbReference type="EMBL" id="HG992978">
    <property type="protein sequence ID" value="CAE7007631.1"/>
    <property type="molecule type" value="Genomic_DNA"/>
</dbReference>
<evidence type="ECO:0000256" key="1">
    <source>
        <dbReference type="SAM" id="Coils"/>
    </source>
</evidence>
<proteinExistence type="predicted"/>
<feature type="region of interest" description="Disordered" evidence="2">
    <location>
        <begin position="1"/>
        <end position="76"/>
    </location>
</feature>
<feature type="region of interest" description="Disordered" evidence="2">
    <location>
        <begin position="542"/>
        <end position="581"/>
    </location>
</feature>
<evidence type="ECO:0000313" key="3">
    <source>
        <dbReference type="EMBL" id="CAE7007631.1"/>
    </source>
</evidence>
<sequence length="581" mass="64781">MTALNRPDSNRKPSKPNMLGERLLSSKDTRSSTPESTKSRTPSERGSLKKVINKLRGSGSRSSMMTPSPSTAPSTLPTHPLIISNLAKAFVDALNATQLSNFLTWMLYYDIAELADEPEAWYEPINGMEMRGWVALGSFLSKALKTKTGYGFDLIVLDAICDRTRISRTLVHELLIKFADPDSMRYSTIATTTQKALLQGCTQLEVLEAVEAKLHELKKLVLNLHPQPNSRYDEWHAMVHKRIRGFLNLVVSPRIIALRSDHPIITATTNQDMSKEVQQGFQLAYFYETMQQEREVPLSRYGIHADSVYGSPSPSRPLGGDEETERARRHAIHLMAENHKLRSTIAGLEQDKAELIDSNDKLAQRIGTLSRGQPADYYHFTSPTSPFYTAQSAMPPIHPVPNITVSEEPQDLQITPAPSHTRPRSISAGATPTSSTSSLVPPLNNYTHKRHSSSTASSVRNYDEVFSGLKDSSLPELRLMNPGSDEVSPVELLTTTAPEDGDEESVTACSEVERTLPARYRRRSRGFYDRRAVGYLAGVGEREREEVVGQPGEDWDDEDEGREIPLVVPSPRGSRRFDLLE</sequence>
<dbReference type="AlphaFoldDB" id="A0A6S6VVE9"/>
<evidence type="ECO:0000256" key="2">
    <source>
        <dbReference type="SAM" id="MobiDB-lite"/>
    </source>
</evidence>